<dbReference type="EMBL" id="PISD01000018">
    <property type="protein sequence ID" value="PKG29226.1"/>
    <property type="molecule type" value="Genomic_DNA"/>
</dbReference>
<accession>A0A2N0ZIB2</accession>
<dbReference type="AlphaFoldDB" id="A0A2N0ZIB2"/>
<keyword evidence="2" id="KW-0472">Membrane</keyword>
<sequence>MNNDYNKSSRYDKRAKRKKTNIILNSLIGVVLLLIIVVSVIIFSGGNNNDVNNATENEQADKNKVEQKDDQAEDANAKDEANENADEENASESKDTEEENKENVEDEAIVTEGGSDSNVVRTIENPAWEPVGTTQTGEHPSAVYDSSSADWDEMLNAITYATGLDKSSMTVYFLGNDGVNRSVGTVFSPGKEQIYRVYIEWVDGQGWKPTKVEELSSI</sequence>
<dbReference type="Pfam" id="PF07423">
    <property type="entry name" value="DUF1510"/>
    <property type="match status" value="1"/>
</dbReference>
<dbReference type="RefSeq" id="WP_066191878.1">
    <property type="nucleotide sequence ID" value="NZ_JARMMB010000007.1"/>
</dbReference>
<feature type="compositionally biased region" description="Basic and acidic residues" evidence="1">
    <location>
        <begin position="59"/>
        <end position="81"/>
    </location>
</feature>
<gene>
    <name evidence="4" type="ORF">CWS20_09550</name>
</gene>
<keyword evidence="2" id="KW-1133">Transmembrane helix</keyword>
<keyword evidence="5" id="KW-1185">Reference proteome</keyword>
<feature type="transmembrane region" description="Helical" evidence="2">
    <location>
        <begin position="21"/>
        <end position="43"/>
    </location>
</feature>
<evidence type="ECO:0000313" key="4">
    <source>
        <dbReference type="EMBL" id="PKG29226.1"/>
    </source>
</evidence>
<feature type="compositionally biased region" description="Low complexity" evidence="1">
    <location>
        <begin position="47"/>
        <end position="57"/>
    </location>
</feature>
<dbReference type="InterPro" id="IPR009988">
    <property type="entry name" value="DUF1510"/>
</dbReference>
<name>A0A2N0ZIB2_9BACI</name>
<reference evidence="4 5" key="1">
    <citation type="journal article" date="2010" name="Int. J. Syst. Evol. Microbiol.">
        <title>Bacillus horneckiae sp. nov., isolated from a spacecraft-assembly clean room.</title>
        <authorList>
            <person name="Vaishampayan P."/>
            <person name="Probst A."/>
            <person name="Krishnamurthi S."/>
            <person name="Ghosh S."/>
            <person name="Osman S."/>
            <person name="McDowall A."/>
            <person name="Ruckmani A."/>
            <person name="Mayilraj S."/>
            <person name="Venkateswaran K."/>
        </authorList>
    </citation>
    <scope>NUCLEOTIDE SEQUENCE [LARGE SCALE GENOMIC DNA]</scope>
    <source>
        <strain evidence="5">1PO1SC</strain>
    </source>
</reference>
<feature type="domain" description="DUF1510" evidence="3">
    <location>
        <begin position="123"/>
        <end position="215"/>
    </location>
</feature>
<comment type="caution">
    <text evidence="4">The sequence shown here is derived from an EMBL/GenBank/DDBJ whole genome shotgun (WGS) entry which is preliminary data.</text>
</comment>
<dbReference type="Proteomes" id="UP000233343">
    <property type="component" value="Unassembled WGS sequence"/>
</dbReference>
<protein>
    <submittedName>
        <fullName evidence="4">DUF1510 domain-containing protein</fullName>
    </submittedName>
</protein>
<proteinExistence type="predicted"/>
<organism evidence="4 5">
    <name type="scientific">Cytobacillus horneckiae</name>
    <dbReference type="NCBI Taxonomy" id="549687"/>
    <lineage>
        <taxon>Bacteria</taxon>
        <taxon>Bacillati</taxon>
        <taxon>Bacillota</taxon>
        <taxon>Bacilli</taxon>
        <taxon>Bacillales</taxon>
        <taxon>Bacillaceae</taxon>
        <taxon>Cytobacillus</taxon>
    </lineage>
</organism>
<feature type="compositionally biased region" description="Acidic residues" evidence="1">
    <location>
        <begin position="82"/>
        <end position="109"/>
    </location>
</feature>
<feature type="region of interest" description="Disordered" evidence="1">
    <location>
        <begin position="47"/>
        <end position="119"/>
    </location>
</feature>
<evidence type="ECO:0000313" key="5">
    <source>
        <dbReference type="Proteomes" id="UP000233343"/>
    </source>
</evidence>
<evidence type="ECO:0000256" key="1">
    <source>
        <dbReference type="SAM" id="MobiDB-lite"/>
    </source>
</evidence>
<evidence type="ECO:0000259" key="3">
    <source>
        <dbReference type="Pfam" id="PF07423"/>
    </source>
</evidence>
<evidence type="ECO:0000256" key="2">
    <source>
        <dbReference type="SAM" id="Phobius"/>
    </source>
</evidence>
<keyword evidence="2" id="KW-0812">Transmembrane</keyword>